<organism evidence="2 3">
    <name type="scientific">Chironomus riparius</name>
    <dbReference type="NCBI Taxonomy" id="315576"/>
    <lineage>
        <taxon>Eukaryota</taxon>
        <taxon>Metazoa</taxon>
        <taxon>Ecdysozoa</taxon>
        <taxon>Arthropoda</taxon>
        <taxon>Hexapoda</taxon>
        <taxon>Insecta</taxon>
        <taxon>Pterygota</taxon>
        <taxon>Neoptera</taxon>
        <taxon>Endopterygota</taxon>
        <taxon>Diptera</taxon>
        <taxon>Nematocera</taxon>
        <taxon>Chironomoidea</taxon>
        <taxon>Chironomidae</taxon>
        <taxon>Chironominae</taxon>
        <taxon>Chironomus</taxon>
    </lineage>
</organism>
<protein>
    <submittedName>
        <fullName evidence="2">Uncharacterized protein</fullName>
    </submittedName>
</protein>
<dbReference type="EMBL" id="OU895879">
    <property type="protein sequence ID" value="CAG9806659.1"/>
    <property type="molecule type" value="Genomic_DNA"/>
</dbReference>
<dbReference type="OrthoDB" id="7788152at2759"/>
<feature type="chain" id="PRO_5040130821" evidence="1">
    <location>
        <begin position="23"/>
        <end position="278"/>
    </location>
</feature>
<feature type="signal peptide" evidence="1">
    <location>
        <begin position="1"/>
        <end position="22"/>
    </location>
</feature>
<dbReference type="Proteomes" id="UP001153620">
    <property type="component" value="Chromosome 3"/>
</dbReference>
<evidence type="ECO:0000313" key="2">
    <source>
        <dbReference type="EMBL" id="CAG9806659.1"/>
    </source>
</evidence>
<reference evidence="2" key="2">
    <citation type="submission" date="2022-10" db="EMBL/GenBank/DDBJ databases">
        <authorList>
            <consortium name="ENA_rothamsted_submissions"/>
            <consortium name="culmorum"/>
            <person name="King R."/>
        </authorList>
    </citation>
    <scope>NUCLEOTIDE SEQUENCE</scope>
</reference>
<reference evidence="2" key="1">
    <citation type="submission" date="2022-01" db="EMBL/GenBank/DDBJ databases">
        <authorList>
            <person name="King R."/>
        </authorList>
    </citation>
    <scope>NUCLEOTIDE SEQUENCE</scope>
</reference>
<gene>
    <name evidence="2" type="ORF">CHIRRI_LOCUS9514</name>
</gene>
<evidence type="ECO:0000313" key="3">
    <source>
        <dbReference type="Proteomes" id="UP001153620"/>
    </source>
</evidence>
<keyword evidence="3" id="KW-1185">Reference proteome</keyword>
<name>A0A9N9S031_9DIPT</name>
<accession>A0A9N9S031</accession>
<proteinExistence type="predicted"/>
<dbReference type="AlphaFoldDB" id="A0A9N9S031"/>
<evidence type="ECO:0000256" key="1">
    <source>
        <dbReference type="SAM" id="SignalP"/>
    </source>
</evidence>
<keyword evidence="1" id="KW-0732">Signal</keyword>
<sequence>MKVFVTILFLVITGSFVKSDRAEDDSNACIVRMLQEKGLLDHDFPHDGQPRMCFLVQTVVTSLENGFYTKFDEKESIKADCVKTELKNNNFVYRAMKKEIIESSKMLSRDDINKMLNENKEDMKNVLNDAAKDCQSDPTWAGIFDEILDITNTSKTVVEQNYCSLKTSIDKKLINIGDFDINPHNIDTSKIDCDKIIEELKTEIDEKLRSEYNKKGLSRSSVECVINNFRNSRFYEISIAIGALEKNDIDSAVRAENKEKLTPQLQSGIAGLFSCFFG</sequence>